<dbReference type="AlphaFoldDB" id="A0AAD5CM58"/>
<accession>A0AAD5CM58</accession>
<keyword evidence="1" id="KW-1133">Transmembrane helix</keyword>
<reference evidence="2" key="1">
    <citation type="submission" date="2022-06" db="EMBL/GenBank/DDBJ databases">
        <title>Uncovering the hologenomic basis of an extraordinary plant invasion.</title>
        <authorList>
            <person name="Bieker V.C."/>
            <person name="Martin M.D."/>
            <person name="Gilbert T."/>
            <person name="Hodgins K."/>
            <person name="Battlay P."/>
            <person name="Petersen B."/>
            <person name="Wilson J."/>
        </authorList>
    </citation>
    <scope>NUCLEOTIDE SEQUENCE</scope>
    <source>
        <strain evidence="2">AA19_3_7</strain>
        <tissue evidence="2">Leaf</tissue>
    </source>
</reference>
<name>A0AAD5CM58_AMBAR</name>
<organism evidence="2 3">
    <name type="scientific">Ambrosia artemisiifolia</name>
    <name type="common">Common ragweed</name>
    <dbReference type="NCBI Taxonomy" id="4212"/>
    <lineage>
        <taxon>Eukaryota</taxon>
        <taxon>Viridiplantae</taxon>
        <taxon>Streptophyta</taxon>
        <taxon>Embryophyta</taxon>
        <taxon>Tracheophyta</taxon>
        <taxon>Spermatophyta</taxon>
        <taxon>Magnoliopsida</taxon>
        <taxon>eudicotyledons</taxon>
        <taxon>Gunneridae</taxon>
        <taxon>Pentapetalae</taxon>
        <taxon>asterids</taxon>
        <taxon>campanulids</taxon>
        <taxon>Asterales</taxon>
        <taxon>Asteraceae</taxon>
        <taxon>Asteroideae</taxon>
        <taxon>Heliantheae alliance</taxon>
        <taxon>Heliantheae</taxon>
        <taxon>Ambrosia</taxon>
    </lineage>
</organism>
<evidence type="ECO:0000313" key="2">
    <source>
        <dbReference type="EMBL" id="KAI7744481.1"/>
    </source>
</evidence>
<keyword evidence="1" id="KW-0472">Membrane</keyword>
<proteinExistence type="predicted"/>
<dbReference type="Proteomes" id="UP001206925">
    <property type="component" value="Unassembled WGS sequence"/>
</dbReference>
<dbReference type="EMBL" id="JAMZMK010007528">
    <property type="protein sequence ID" value="KAI7744481.1"/>
    <property type="molecule type" value="Genomic_DNA"/>
</dbReference>
<evidence type="ECO:0000256" key="1">
    <source>
        <dbReference type="SAM" id="Phobius"/>
    </source>
</evidence>
<comment type="caution">
    <text evidence="2">The sequence shown here is derived from an EMBL/GenBank/DDBJ whole genome shotgun (WGS) entry which is preliminary data.</text>
</comment>
<feature type="transmembrane region" description="Helical" evidence="1">
    <location>
        <begin position="37"/>
        <end position="54"/>
    </location>
</feature>
<protein>
    <submittedName>
        <fullName evidence="2">Uncharacterized protein</fullName>
    </submittedName>
</protein>
<keyword evidence="3" id="KW-1185">Reference proteome</keyword>
<keyword evidence="1" id="KW-0812">Transmembrane</keyword>
<gene>
    <name evidence="2" type="ORF">M8C21_004998</name>
</gene>
<sequence length="117" mass="13748">MTFAAKRGAYLHFFHYIGKLFWFQAITQTEVYQSESWELSVLAGLFWVLLLFYTTRIECKHGKKVPATPFYVLLLPWVSEKQGLRLFFLFFFCSRKASHKDAAILDSQYTLLAVAFF</sequence>
<evidence type="ECO:0000313" key="3">
    <source>
        <dbReference type="Proteomes" id="UP001206925"/>
    </source>
</evidence>